<sequence length="181" mass="20320">MKREMFYHIVSMLGPHIVRQDTANMCWPIPPDKRVTMAIMKPASPSSLRYIVNQLGVAACTVRLATHEACQLLKEISANKIIHLVNLQQVTDGFNEKGFPNCVGALDSTHIPVLCPLEMGRTYTNRKGYASMILQAVVNHQDWFTNISGGPAARMMCPCSETPLCLPLWRKDTVNPVWNRQ</sequence>
<dbReference type="Proteomes" id="UP000050525">
    <property type="component" value="Unassembled WGS sequence"/>
</dbReference>
<evidence type="ECO:0000313" key="2">
    <source>
        <dbReference type="Proteomes" id="UP000050525"/>
    </source>
</evidence>
<name>A0A151NRW0_ALLMI</name>
<proteinExistence type="predicted"/>
<dbReference type="AlphaFoldDB" id="A0A151NRW0"/>
<organism evidence="1 2">
    <name type="scientific">Alligator mississippiensis</name>
    <name type="common">American alligator</name>
    <dbReference type="NCBI Taxonomy" id="8496"/>
    <lineage>
        <taxon>Eukaryota</taxon>
        <taxon>Metazoa</taxon>
        <taxon>Chordata</taxon>
        <taxon>Craniata</taxon>
        <taxon>Vertebrata</taxon>
        <taxon>Euteleostomi</taxon>
        <taxon>Archelosauria</taxon>
        <taxon>Archosauria</taxon>
        <taxon>Crocodylia</taxon>
        <taxon>Alligatoridae</taxon>
        <taxon>Alligatorinae</taxon>
        <taxon>Alligator</taxon>
    </lineage>
</organism>
<evidence type="ECO:0008006" key="3">
    <source>
        <dbReference type="Google" id="ProtNLM"/>
    </source>
</evidence>
<dbReference type="STRING" id="8496.A0A151NRW0"/>
<evidence type="ECO:0000313" key="1">
    <source>
        <dbReference type="EMBL" id="KYO39205.1"/>
    </source>
</evidence>
<accession>A0A151NRW0</accession>
<protein>
    <recommendedName>
        <fullName evidence="3">DDE Tnp4 domain-containing protein</fullName>
    </recommendedName>
</protein>
<comment type="caution">
    <text evidence="1">The sequence shown here is derived from an EMBL/GenBank/DDBJ whole genome shotgun (WGS) entry which is preliminary data.</text>
</comment>
<gene>
    <name evidence="1" type="ORF">Y1Q_0004840</name>
</gene>
<reference evidence="1 2" key="1">
    <citation type="journal article" date="2012" name="Genome Biol.">
        <title>Sequencing three crocodilian genomes to illuminate the evolution of archosaurs and amniotes.</title>
        <authorList>
            <person name="St John J.A."/>
            <person name="Braun E.L."/>
            <person name="Isberg S.R."/>
            <person name="Miles L.G."/>
            <person name="Chong A.Y."/>
            <person name="Gongora J."/>
            <person name="Dalzell P."/>
            <person name="Moran C."/>
            <person name="Bed'hom B."/>
            <person name="Abzhanov A."/>
            <person name="Burgess S.C."/>
            <person name="Cooksey A.M."/>
            <person name="Castoe T.A."/>
            <person name="Crawford N.G."/>
            <person name="Densmore L.D."/>
            <person name="Drew J.C."/>
            <person name="Edwards S.V."/>
            <person name="Faircloth B.C."/>
            <person name="Fujita M.K."/>
            <person name="Greenwold M.J."/>
            <person name="Hoffmann F.G."/>
            <person name="Howard J.M."/>
            <person name="Iguchi T."/>
            <person name="Janes D.E."/>
            <person name="Khan S.Y."/>
            <person name="Kohno S."/>
            <person name="de Koning A.J."/>
            <person name="Lance S.L."/>
            <person name="McCarthy F.M."/>
            <person name="McCormack J.E."/>
            <person name="Merchant M.E."/>
            <person name="Peterson D.G."/>
            <person name="Pollock D.D."/>
            <person name="Pourmand N."/>
            <person name="Raney B.J."/>
            <person name="Roessler K.A."/>
            <person name="Sanford J.R."/>
            <person name="Sawyer R.H."/>
            <person name="Schmidt C.J."/>
            <person name="Triplett E.W."/>
            <person name="Tuberville T.D."/>
            <person name="Venegas-Anaya M."/>
            <person name="Howard J.T."/>
            <person name="Jarvis E.D."/>
            <person name="Guillette L.J.Jr."/>
            <person name="Glenn T.C."/>
            <person name="Green R.E."/>
            <person name="Ray D.A."/>
        </authorList>
    </citation>
    <scope>NUCLEOTIDE SEQUENCE [LARGE SCALE GENOMIC DNA]</scope>
    <source>
        <strain evidence="1">KSC_2009_1</strain>
    </source>
</reference>
<dbReference type="EMBL" id="AKHW03002337">
    <property type="protein sequence ID" value="KYO39205.1"/>
    <property type="molecule type" value="Genomic_DNA"/>
</dbReference>
<keyword evidence="2" id="KW-1185">Reference proteome</keyword>